<comment type="caution">
    <text evidence="1">The sequence shown here is derived from an EMBL/GenBank/DDBJ whole genome shotgun (WGS) entry which is preliminary data.</text>
</comment>
<dbReference type="RefSeq" id="WP_123128300.1">
    <property type="nucleotide sequence ID" value="NZ_RJJD01000015.1"/>
</dbReference>
<name>A0A3M9MDU9_9BACT</name>
<proteinExistence type="predicted"/>
<evidence type="ECO:0000313" key="2">
    <source>
        <dbReference type="Proteomes" id="UP000272117"/>
    </source>
</evidence>
<accession>A0A3M9MDU9</accession>
<keyword evidence="2" id="KW-1185">Reference proteome</keyword>
<evidence type="ECO:0000313" key="1">
    <source>
        <dbReference type="EMBL" id="RNI23375.1"/>
    </source>
</evidence>
<organism evidence="1 2">
    <name type="scientific">Rufibacter latericius</name>
    <dbReference type="NCBI Taxonomy" id="2487040"/>
    <lineage>
        <taxon>Bacteria</taxon>
        <taxon>Pseudomonadati</taxon>
        <taxon>Bacteroidota</taxon>
        <taxon>Cytophagia</taxon>
        <taxon>Cytophagales</taxon>
        <taxon>Hymenobacteraceae</taxon>
        <taxon>Rufibacter</taxon>
    </lineage>
</organism>
<dbReference type="InterPro" id="IPR014054">
    <property type="entry name" value="Phage_regulatory_Rha"/>
</dbReference>
<dbReference type="Pfam" id="PF09669">
    <property type="entry name" value="Phage_pRha"/>
    <property type="match status" value="1"/>
</dbReference>
<dbReference type="AlphaFoldDB" id="A0A3M9MDU9"/>
<reference evidence="1 2" key="1">
    <citation type="submission" date="2018-11" db="EMBL/GenBank/DDBJ databases">
        <title>Rufibacter latericius sp. nov., isolated from water in Baiyang Lake.</title>
        <authorList>
            <person name="Yang Y."/>
        </authorList>
    </citation>
    <scope>NUCLEOTIDE SEQUENCE [LARGE SCALE GENOMIC DNA]</scope>
    <source>
        <strain evidence="1 2">R-22-1c-1</strain>
    </source>
</reference>
<gene>
    <name evidence="1" type="ORF">EFB08_17660</name>
</gene>
<dbReference type="Proteomes" id="UP000272117">
    <property type="component" value="Unassembled WGS sequence"/>
</dbReference>
<sequence>MDFTELNFELSEFTALNLGLNGELNGLNFQLADSTNSILSWLNILTPKESQAVTSSRIVADVFGKRHTHILDSIKNLDCGEAFTEPNFRLSEFHCPQF</sequence>
<dbReference type="EMBL" id="RJJD01000015">
    <property type="protein sequence ID" value="RNI23375.1"/>
    <property type="molecule type" value="Genomic_DNA"/>
</dbReference>
<protein>
    <submittedName>
        <fullName evidence="1">Uncharacterized protein</fullName>
    </submittedName>
</protein>